<organism evidence="1">
    <name type="scientific">marine sediment metagenome</name>
    <dbReference type="NCBI Taxonomy" id="412755"/>
    <lineage>
        <taxon>unclassified sequences</taxon>
        <taxon>metagenomes</taxon>
        <taxon>ecological metagenomes</taxon>
    </lineage>
</organism>
<comment type="caution">
    <text evidence="1">The sequence shown here is derived from an EMBL/GenBank/DDBJ whole genome shotgun (WGS) entry which is preliminary data.</text>
</comment>
<gene>
    <name evidence="1" type="ORF">LCGC14_2531480</name>
</gene>
<dbReference type="CDD" id="cd09854">
    <property type="entry name" value="PIN_VapC-like"/>
    <property type="match status" value="1"/>
</dbReference>
<dbReference type="PANTHER" id="PTHR39550:SF1">
    <property type="entry name" value="SLL0658 PROTEIN"/>
    <property type="match status" value="1"/>
</dbReference>
<proteinExistence type="predicted"/>
<evidence type="ECO:0008006" key="2">
    <source>
        <dbReference type="Google" id="ProtNLM"/>
    </source>
</evidence>
<name>A0A0F9BG98_9ZZZZ</name>
<protein>
    <recommendedName>
        <fullName evidence="2">PIN domain-containing protein</fullName>
    </recommendedName>
</protein>
<sequence>MVLAVIDSDVLIHLAKLNQLDLLKVQFSQIFISEIIYNETVVQGINTKRKDAQILQDFIKTDFIQVEEISRQKTIEIMGKYNIHKGESSIIALAEKNQVDYCITNEIKVRNTIKSEGFKVVGTLGIILKAFNLNKIDKKLCLKLLKHLKSEPKEFRFHPKLISRVKKEVNRKK</sequence>
<dbReference type="AlphaFoldDB" id="A0A0F9BG98"/>
<dbReference type="PANTHER" id="PTHR39550">
    <property type="entry name" value="SLL0658 PROTEIN"/>
    <property type="match status" value="1"/>
</dbReference>
<reference evidence="1" key="1">
    <citation type="journal article" date="2015" name="Nature">
        <title>Complex archaea that bridge the gap between prokaryotes and eukaryotes.</title>
        <authorList>
            <person name="Spang A."/>
            <person name="Saw J.H."/>
            <person name="Jorgensen S.L."/>
            <person name="Zaremba-Niedzwiedzka K."/>
            <person name="Martijn J."/>
            <person name="Lind A.E."/>
            <person name="van Eijk R."/>
            <person name="Schleper C."/>
            <person name="Guy L."/>
            <person name="Ettema T.J."/>
        </authorList>
    </citation>
    <scope>NUCLEOTIDE SEQUENCE</scope>
</reference>
<dbReference type="InterPro" id="IPR021799">
    <property type="entry name" value="PIN-like_prokaryotic"/>
</dbReference>
<accession>A0A0F9BG98</accession>
<dbReference type="Pfam" id="PF11848">
    <property type="entry name" value="DUF3368"/>
    <property type="match status" value="1"/>
</dbReference>
<evidence type="ECO:0000313" key="1">
    <source>
        <dbReference type="EMBL" id="KKL12867.1"/>
    </source>
</evidence>
<dbReference type="EMBL" id="LAZR01041093">
    <property type="protein sequence ID" value="KKL12867.1"/>
    <property type="molecule type" value="Genomic_DNA"/>
</dbReference>